<accession>A0A0E0J8I8</accession>
<reference evidence="1" key="1">
    <citation type="submission" date="2015-04" db="UniProtKB">
        <authorList>
            <consortium name="EnsemblPlants"/>
        </authorList>
    </citation>
    <scope>IDENTIFICATION</scope>
    <source>
        <strain evidence="1">SL10</strain>
    </source>
</reference>
<proteinExistence type="predicted"/>
<dbReference type="Proteomes" id="UP000006591">
    <property type="component" value="Chromosome 12"/>
</dbReference>
<keyword evidence="2" id="KW-1185">Reference proteome</keyword>
<evidence type="ECO:0000313" key="2">
    <source>
        <dbReference type="Proteomes" id="UP000006591"/>
    </source>
</evidence>
<reference evidence="1" key="2">
    <citation type="submission" date="2018-04" db="EMBL/GenBank/DDBJ databases">
        <title>OnivRS2 (Oryza nivara Reference Sequence Version 2).</title>
        <authorList>
            <person name="Zhang J."/>
            <person name="Kudrna D."/>
            <person name="Lee S."/>
            <person name="Talag J."/>
            <person name="Rajasekar S."/>
            <person name="Welchert J."/>
            <person name="Hsing Y.-I."/>
            <person name="Wing R.A."/>
        </authorList>
    </citation>
    <scope>NUCLEOTIDE SEQUENCE [LARGE SCALE GENOMIC DNA]</scope>
    <source>
        <strain evidence="1">SL10</strain>
    </source>
</reference>
<dbReference type="Gramene" id="ONIVA12G07110.1">
    <property type="protein sequence ID" value="ONIVA12G07110.1"/>
    <property type="gene ID" value="ONIVA12G07110"/>
</dbReference>
<dbReference type="AlphaFoldDB" id="A0A0E0J8I8"/>
<dbReference type="EnsemblPlants" id="ONIVA12G07110.1">
    <property type="protein sequence ID" value="ONIVA12G07110.1"/>
    <property type="gene ID" value="ONIVA12G07110"/>
</dbReference>
<sequence length="164" mass="17726">MVSSHAHVQPGKACVHRVSDKQGIRLAVAIDPSQHTSHVPLLIGPSPRTKRIMAAKIPDLHSTSSTVVPPSHVHLEECGGALFIPVAPRHAPICWVNSAGENLLPNVGMVIATFLEVSHWRFNVGAASLVLSLLDQLRWIGCGKIWVIDCLLLSYSRTLSSILV</sequence>
<name>A0A0E0J8I8_ORYNI</name>
<evidence type="ECO:0000313" key="1">
    <source>
        <dbReference type="EnsemblPlants" id="ONIVA12G07110.1"/>
    </source>
</evidence>
<dbReference type="HOGENOM" id="CLU_113079_0_0_1"/>
<protein>
    <submittedName>
        <fullName evidence="1">Uncharacterized protein</fullName>
    </submittedName>
</protein>
<dbReference type="OMA" id="PRTKRIM"/>
<organism evidence="1">
    <name type="scientific">Oryza nivara</name>
    <name type="common">Indian wild rice</name>
    <name type="synonym">Oryza sativa f. spontanea</name>
    <dbReference type="NCBI Taxonomy" id="4536"/>
    <lineage>
        <taxon>Eukaryota</taxon>
        <taxon>Viridiplantae</taxon>
        <taxon>Streptophyta</taxon>
        <taxon>Embryophyta</taxon>
        <taxon>Tracheophyta</taxon>
        <taxon>Spermatophyta</taxon>
        <taxon>Magnoliopsida</taxon>
        <taxon>Liliopsida</taxon>
        <taxon>Poales</taxon>
        <taxon>Poaceae</taxon>
        <taxon>BOP clade</taxon>
        <taxon>Oryzoideae</taxon>
        <taxon>Oryzeae</taxon>
        <taxon>Oryzinae</taxon>
        <taxon>Oryza</taxon>
    </lineage>
</organism>